<evidence type="ECO:0000313" key="2">
    <source>
        <dbReference type="Proteomes" id="UP000295632"/>
    </source>
</evidence>
<reference evidence="1 2" key="1">
    <citation type="submission" date="2019-03" db="EMBL/GenBank/DDBJ databases">
        <title>Genomic Encyclopedia of Type Strains, Phase IV (KMG-IV): sequencing the most valuable type-strain genomes for metagenomic binning, comparative biology and taxonomic classification.</title>
        <authorList>
            <person name="Goeker M."/>
        </authorList>
    </citation>
    <scope>NUCLEOTIDE SEQUENCE [LARGE SCALE GENOMIC DNA]</scope>
    <source>
        <strain evidence="1 2">DSM 28697</strain>
    </source>
</reference>
<accession>A0A4R6UCZ1</accession>
<dbReference type="Proteomes" id="UP000295632">
    <property type="component" value="Unassembled WGS sequence"/>
</dbReference>
<dbReference type="PANTHER" id="PTHR38134">
    <property type="entry name" value="SLR1395 PROTEIN"/>
    <property type="match status" value="1"/>
</dbReference>
<keyword evidence="2" id="KW-1185">Reference proteome</keyword>
<dbReference type="EMBL" id="SNYJ01000001">
    <property type="protein sequence ID" value="TDQ43003.1"/>
    <property type="molecule type" value="Genomic_DNA"/>
</dbReference>
<protein>
    <submittedName>
        <fullName evidence="1">Glycosyl transferase family 1</fullName>
    </submittedName>
</protein>
<organism evidence="1 2">
    <name type="scientific">Aureibacillus halotolerans</name>
    <dbReference type="NCBI Taxonomy" id="1508390"/>
    <lineage>
        <taxon>Bacteria</taxon>
        <taxon>Bacillati</taxon>
        <taxon>Bacillota</taxon>
        <taxon>Bacilli</taxon>
        <taxon>Bacillales</taxon>
        <taxon>Bacillaceae</taxon>
        <taxon>Aureibacillus</taxon>
    </lineage>
</organism>
<dbReference type="AlphaFoldDB" id="A0A4R6UCZ1"/>
<evidence type="ECO:0000313" key="1">
    <source>
        <dbReference type="EMBL" id="TDQ43003.1"/>
    </source>
</evidence>
<proteinExistence type="predicted"/>
<gene>
    <name evidence="1" type="ORF">EV213_101435</name>
</gene>
<keyword evidence="1" id="KW-0808">Transferase</keyword>
<comment type="caution">
    <text evidence="1">The sequence shown here is derived from an EMBL/GenBank/DDBJ whole genome shotgun (WGS) entry which is preliminary data.</text>
</comment>
<name>A0A4R6UCZ1_9BACI</name>
<dbReference type="OrthoDB" id="9776616at2"/>
<dbReference type="InterPro" id="IPR053205">
    <property type="entry name" value="GHMP_kinase_L-arabinokinase"/>
</dbReference>
<dbReference type="PANTHER" id="PTHR38134:SF2">
    <property type="entry name" value="GALACTOKINASE"/>
    <property type="match status" value="1"/>
</dbReference>
<sequence>MKHIVYYVSDQGGVHARRSVVLINALLEADLQLCVTIVVSESDRYIRRRLYMFKERIVFRTIPMTIGYVTADNGFDYDLWKMKERLAEYQEVWPALWQTEAAYLKECRPALVISDIDPVALQAASIAKVPSIGISHHTWFSTFRDMGFEQLDFMQNAYESMTHWIGLAGNNEKDWGRESSQQIVWFGKCINDKRVRRLRKRWLSKTDKKQIVFIGLGDEVGHVKLPTQWAKMENAVFVVSSGRLTGDANVVPVPKFERFPEDYIAASDWMICEPRWNLVADAVLAGVPSRLIGREQVAEDRQLCQLIEAEHLGKGHLITSWNQFAEEPFTAPPRRISECDNQLPELLHWIQERLHLSQMQPHS</sequence>
<dbReference type="RefSeq" id="WP_133578815.1">
    <property type="nucleotide sequence ID" value="NZ_SNYJ01000001.1"/>
</dbReference>
<dbReference type="GO" id="GO:0016740">
    <property type="term" value="F:transferase activity"/>
    <property type="evidence" value="ECO:0007669"/>
    <property type="project" value="UniProtKB-KW"/>
</dbReference>